<evidence type="ECO:0000256" key="1">
    <source>
        <dbReference type="SAM" id="Phobius"/>
    </source>
</evidence>
<keyword evidence="3" id="KW-1185">Reference proteome</keyword>
<sequence length="146" mass="17118">MAAEVLMFLVHLTTTAFMTAIIWFMQIGHYPMLRYVGREAYTTYEQQHVKRVMLPAVMILLLELFSGFYLAFVPTQRLPSLPIHIGLVLLLPIWLSTWLWQVPAHKSLERKFDLRVHAWLINSNWLRTVAWSARLGLLLYALFVSF</sequence>
<keyword evidence="1" id="KW-0472">Membrane</keyword>
<gene>
    <name evidence="2" type="ORF">ACA1_273900</name>
</gene>
<name>L8GGK0_ACACF</name>
<dbReference type="KEGG" id="acan:ACA1_273900"/>
<feature type="transmembrane region" description="Helical" evidence="1">
    <location>
        <begin position="6"/>
        <end position="25"/>
    </location>
</feature>
<feature type="transmembrane region" description="Helical" evidence="1">
    <location>
        <begin position="83"/>
        <end position="103"/>
    </location>
</feature>
<evidence type="ECO:0000313" key="3">
    <source>
        <dbReference type="Proteomes" id="UP000011083"/>
    </source>
</evidence>
<keyword evidence="1" id="KW-0812">Transmembrane</keyword>
<dbReference type="AlphaFoldDB" id="L8GGK0"/>
<dbReference type="VEuPathDB" id="AmoebaDB:ACA1_273900"/>
<dbReference type="RefSeq" id="XP_004333891.1">
    <property type="nucleotide sequence ID" value="XM_004333843.1"/>
</dbReference>
<accession>L8GGK0</accession>
<dbReference type="GeneID" id="14912348"/>
<keyword evidence="1" id="KW-1133">Transmembrane helix</keyword>
<feature type="transmembrane region" description="Helical" evidence="1">
    <location>
        <begin position="52"/>
        <end position="71"/>
    </location>
</feature>
<proteinExistence type="predicted"/>
<organism evidence="2 3">
    <name type="scientific">Acanthamoeba castellanii (strain ATCC 30010 / Neff)</name>
    <dbReference type="NCBI Taxonomy" id="1257118"/>
    <lineage>
        <taxon>Eukaryota</taxon>
        <taxon>Amoebozoa</taxon>
        <taxon>Discosea</taxon>
        <taxon>Longamoebia</taxon>
        <taxon>Centramoebida</taxon>
        <taxon>Acanthamoebidae</taxon>
        <taxon>Acanthamoeba</taxon>
    </lineage>
</organism>
<protein>
    <submittedName>
        <fullName evidence="2">Signal peptide, putative</fullName>
    </submittedName>
</protein>
<dbReference type="EMBL" id="KB008146">
    <property type="protein sequence ID" value="ELR11878.1"/>
    <property type="molecule type" value="Genomic_DNA"/>
</dbReference>
<dbReference type="Proteomes" id="UP000011083">
    <property type="component" value="Unassembled WGS sequence"/>
</dbReference>
<reference evidence="2 3" key="1">
    <citation type="journal article" date="2013" name="Genome Biol.">
        <title>Genome of Acanthamoeba castellanii highlights extensive lateral gene transfer and early evolution of tyrosine kinase signaling.</title>
        <authorList>
            <person name="Clarke M."/>
            <person name="Lohan A.J."/>
            <person name="Liu B."/>
            <person name="Lagkouvardos I."/>
            <person name="Roy S."/>
            <person name="Zafar N."/>
            <person name="Bertelli C."/>
            <person name="Schilde C."/>
            <person name="Kianianmomeni A."/>
            <person name="Burglin T.R."/>
            <person name="Frech C."/>
            <person name="Turcotte B."/>
            <person name="Kopec K.O."/>
            <person name="Synnott J.M."/>
            <person name="Choo C."/>
            <person name="Paponov I."/>
            <person name="Finkler A."/>
            <person name="Soon Heng Tan C."/>
            <person name="Hutchins A.P."/>
            <person name="Weinmeier T."/>
            <person name="Rattei T."/>
            <person name="Chu J.S."/>
            <person name="Gimenez G."/>
            <person name="Irimia M."/>
            <person name="Rigden D.J."/>
            <person name="Fitzpatrick D.A."/>
            <person name="Lorenzo-Morales J."/>
            <person name="Bateman A."/>
            <person name="Chiu C.H."/>
            <person name="Tang P."/>
            <person name="Hegemann P."/>
            <person name="Fromm H."/>
            <person name="Raoult D."/>
            <person name="Greub G."/>
            <person name="Miranda-Saavedra D."/>
            <person name="Chen N."/>
            <person name="Nash P."/>
            <person name="Ginger M.L."/>
            <person name="Horn M."/>
            <person name="Schaap P."/>
            <person name="Caler L."/>
            <person name="Loftus B."/>
        </authorList>
    </citation>
    <scope>NUCLEOTIDE SEQUENCE [LARGE SCALE GENOMIC DNA]</scope>
    <source>
        <strain evidence="2 3">Neff</strain>
    </source>
</reference>
<evidence type="ECO:0000313" key="2">
    <source>
        <dbReference type="EMBL" id="ELR11878.1"/>
    </source>
</evidence>